<dbReference type="OrthoDB" id="5234589at2759"/>
<dbReference type="AlphaFoldDB" id="Q2H4L1"/>
<evidence type="ECO:0000313" key="2">
    <source>
        <dbReference type="Proteomes" id="UP000001056"/>
    </source>
</evidence>
<dbReference type="EMBL" id="CH408031">
    <property type="protein sequence ID" value="EAQ89785.1"/>
    <property type="molecule type" value="Genomic_DNA"/>
</dbReference>
<dbReference type="Proteomes" id="UP000001056">
    <property type="component" value="Unassembled WGS sequence"/>
</dbReference>
<proteinExistence type="predicted"/>
<dbReference type="RefSeq" id="XP_001222499.1">
    <property type="nucleotide sequence ID" value="XM_001222498.1"/>
</dbReference>
<evidence type="ECO:0000313" key="1">
    <source>
        <dbReference type="EMBL" id="EAQ89785.1"/>
    </source>
</evidence>
<reference evidence="2" key="1">
    <citation type="journal article" date="2015" name="Genome Announc.">
        <title>Draft genome sequence of the cellulolytic fungus Chaetomium globosum.</title>
        <authorList>
            <person name="Cuomo C.A."/>
            <person name="Untereiner W.A."/>
            <person name="Ma L.-J."/>
            <person name="Grabherr M."/>
            <person name="Birren B.W."/>
        </authorList>
    </citation>
    <scope>NUCLEOTIDE SEQUENCE [LARGE SCALE GENOMIC DNA]</scope>
    <source>
        <strain evidence="2">ATCC 6205 / CBS 148.51 / DSM 1962 / NBRC 6347 / NRRL 1970</strain>
    </source>
</reference>
<organism evidence="1 2">
    <name type="scientific">Chaetomium globosum (strain ATCC 6205 / CBS 148.51 / DSM 1962 / NBRC 6347 / NRRL 1970)</name>
    <name type="common">Soil fungus</name>
    <dbReference type="NCBI Taxonomy" id="306901"/>
    <lineage>
        <taxon>Eukaryota</taxon>
        <taxon>Fungi</taxon>
        <taxon>Dikarya</taxon>
        <taxon>Ascomycota</taxon>
        <taxon>Pezizomycotina</taxon>
        <taxon>Sordariomycetes</taxon>
        <taxon>Sordariomycetidae</taxon>
        <taxon>Sordariales</taxon>
        <taxon>Chaetomiaceae</taxon>
        <taxon>Chaetomium</taxon>
    </lineage>
</organism>
<name>Q2H4L1_CHAGB</name>
<dbReference type="GeneID" id="4390246"/>
<dbReference type="HOGENOM" id="CLU_123441_0_0_1"/>
<accession>Q2H4L1</accession>
<sequence>MDPFSIPITPVAAPHIEVDPSLRTVTQGDAIDAPVPEVFRSIGFQYDWNLPLPFWNYLGRIVAKGVFNDQLELENLNCSAVGRREFVAYTTSAWKAAVEARKAAGEAERPPLNVIEVKFKKPQPGQPIEMTWTPARALISTRVARMKRCGLKTWPSSRRRN</sequence>
<gene>
    <name evidence="1" type="ORF">CHGG_06404</name>
</gene>
<keyword evidence="2" id="KW-1185">Reference proteome</keyword>
<dbReference type="VEuPathDB" id="FungiDB:CHGG_06404"/>
<protein>
    <submittedName>
        <fullName evidence="1">Uncharacterized protein</fullName>
    </submittedName>
</protein>
<dbReference type="InParanoid" id="Q2H4L1"/>
<dbReference type="eggNOG" id="ENOG502RPN8">
    <property type="taxonomic scope" value="Eukaryota"/>
</dbReference>